<proteinExistence type="inferred from homology"/>
<dbReference type="PRINTS" id="PR00081">
    <property type="entry name" value="GDHRDH"/>
</dbReference>
<name>A0A2T1A5P8_9ACTN</name>
<dbReference type="SUPFAM" id="SSF51735">
    <property type="entry name" value="NAD(P)-binding Rossmann-fold domains"/>
    <property type="match status" value="1"/>
</dbReference>
<evidence type="ECO:0000256" key="3">
    <source>
        <dbReference type="RuleBase" id="RU000363"/>
    </source>
</evidence>
<dbReference type="PRINTS" id="PR00080">
    <property type="entry name" value="SDRFAMILY"/>
</dbReference>
<dbReference type="PANTHER" id="PTHR43976">
    <property type="entry name" value="SHORT CHAIN DEHYDROGENASE"/>
    <property type="match status" value="1"/>
</dbReference>
<dbReference type="EMBL" id="PVUE01000001">
    <property type="protein sequence ID" value="PRZ43910.1"/>
    <property type="molecule type" value="Genomic_DNA"/>
</dbReference>
<dbReference type="CDD" id="cd05374">
    <property type="entry name" value="17beta-HSD-like_SDR_c"/>
    <property type="match status" value="1"/>
</dbReference>
<feature type="region of interest" description="Disordered" evidence="4">
    <location>
        <begin position="284"/>
        <end position="306"/>
    </location>
</feature>
<keyword evidence="2" id="KW-0560">Oxidoreductase</keyword>
<accession>A0A2T1A5P8</accession>
<evidence type="ECO:0000313" key="6">
    <source>
        <dbReference type="Proteomes" id="UP000237752"/>
    </source>
</evidence>
<protein>
    <submittedName>
        <fullName evidence="5">Short-subunit dehydrogenase</fullName>
    </submittedName>
</protein>
<dbReference type="InterPro" id="IPR036291">
    <property type="entry name" value="NAD(P)-bd_dom_sf"/>
</dbReference>
<dbReference type="InterPro" id="IPR002347">
    <property type="entry name" value="SDR_fam"/>
</dbReference>
<evidence type="ECO:0000256" key="2">
    <source>
        <dbReference type="ARBA" id="ARBA00023002"/>
    </source>
</evidence>
<feature type="compositionally biased region" description="Low complexity" evidence="4">
    <location>
        <begin position="284"/>
        <end position="293"/>
    </location>
</feature>
<dbReference type="AlphaFoldDB" id="A0A2T1A5P8"/>
<comment type="caution">
    <text evidence="5">The sequence shown here is derived from an EMBL/GenBank/DDBJ whole genome shotgun (WGS) entry which is preliminary data.</text>
</comment>
<dbReference type="GO" id="GO:0016491">
    <property type="term" value="F:oxidoreductase activity"/>
    <property type="evidence" value="ECO:0007669"/>
    <property type="project" value="UniProtKB-KW"/>
</dbReference>
<comment type="similarity">
    <text evidence="1 3">Belongs to the short-chain dehydrogenases/reductases (SDR) family.</text>
</comment>
<sequence length="306" mass="32924">MTNTVFITGSSSGFGKSTVAAFHAVGWNVVATMRESSIEDFRAVGNRDTNRMLVIPLDVTDSEATAASLQTAAAHFGGVDALVNVAGFGMFQPFETTTAEDVRLLFSTNCFGPMTLMRQVIPHLRMRGGGTIVNVTAGSAIVPEPLMAAYNASKAALDNLSETIRYEVAPQGISVRVVEPGFVPTTGFVQRILETAATREIPDVYQDYVNQRMASFEAVTDRPLASSADVAQVILEAATDDSRRLRYAVGGDQAERTHMRHSTSEPEYDEWAWAQFGPSASSAALDPAAVAGPVRRRSTRDVADIR</sequence>
<keyword evidence="6" id="KW-1185">Reference proteome</keyword>
<evidence type="ECO:0000313" key="5">
    <source>
        <dbReference type="EMBL" id="PRZ43910.1"/>
    </source>
</evidence>
<dbReference type="Pfam" id="PF00106">
    <property type="entry name" value="adh_short"/>
    <property type="match status" value="1"/>
</dbReference>
<dbReference type="PANTHER" id="PTHR43976:SF16">
    <property type="entry name" value="SHORT-CHAIN DEHYDROGENASE_REDUCTASE FAMILY PROTEIN"/>
    <property type="match status" value="1"/>
</dbReference>
<dbReference type="RefSeq" id="WP_106346982.1">
    <property type="nucleotide sequence ID" value="NZ_PVUE01000001.1"/>
</dbReference>
<reference evidence="5 6" key="1">
    <citation type="submission" date="2018-03" db="EMBL/GenBank/DDBJ databases">
        <title>Genomic Encyclopedia of Archaeal and Bacterial Type Strains, Phase II (KMG-II): from individual species to whole genera.</title>
        <authorList>
            <person name="Goeker M."/>
        </authorList>
    </citation>
    <scope>NUCLEOTIDE SEQUENCE [LARGE SCALE GENOMIC DNA]</scope>
    <source>
        <strain evidence="5 6">DSM 100065</strain>
    </source>
</reference>
<dbReference type="InterPro" id="IPR020904">
    <property type="entry name" value="Sc_DH/Rdtase_CS"/>
</dbReference>
<dbReference type="OrthoDB" id="3178062at2"/>
<dbReference type="Proteomes" id="UP000237752">
    <property type="component" value="Unassembled WGS sequence"/>
</dbReference>
<evidence type="ECO:0000256" key="4">
    <source>
        <dbReference type="SAM" id="MobiDB-lite"/>
    </source>
</evidence>
<dbReference type="Gene3D" id="3.40.50.720">
    <property type="entry name" value="NAD(P)-binding Rossmann-like Domain"/>
    <property type="match status" value="1"/>
</dbReference>
<dbReference type="PROSITE" id="PS00061">
    <property type="entry name" value="ADH_SHORT"/>
    <property type="match status" value="1"/>
</dbReference>
<organism evidence="5 6">
    <name type="scientific">Antricoccus suffuscus</name>
    <dbReference type="NCBI Taxonomy" id="1629062"/>
    <lineage>
        <taxon>Bacteria</taxon>
        <taxon>Bacillati</taxon>
        <taxon>Actinomycetota</taxon>
        <taxon>Actinomycetes</taxon>
        <taxon>Geodermatophilales</taxon>
        <taxon>Antricoccaceae</taxon>
        <taxon>Antricoccus</taxon>
    </lineage>
</organism>
<evidence type="ECO:0000256" key="1">
    <source>
        <dbReference type="ARBA" id="ARBA00006484"/>
    </source>
</evidence>
<dbReference type="InterPro" id="IPR051911">
    <property type="entry name" value="SDR_oxidoreductase"/>
</dbReference>
<gene>
    <name evidence="5" type="ORF">CLV47_10134</name>
</gene>